<dbReference type="eggNOG" id="COG1409">
    <property type="taxonomic scope" value="Bacteria"/>
</dbReference>
<evidence type="ECO:0000313" key="5">
    <source>
        <dbReference type="Proteomes" id="UP000008635"/>
    </source>
</evidence>
<dbReference type="EC" id="3.1.3.1" evidence="4"/>
<dbReference type="SUPFAM" id="SSF56300">
    <property type="entry name" value="Metallo-dependent phosphatases"/>
    <property type="match status" value="1"/>
</dbReference>
<evidence type="ECO:0000259" key="3">
    <source>
        <dbReference type="Pfam" id="PF00149"/>
    </source>
</evidence>
<dbReference type="InterPro" id="IPR039331">
    <property type="entry name" value="PAPs-like"/>
</dbReference>
<reference evidence="4 5" key="1">
    <citation type="journal article" date="2011" name="Stand. Genomic Sci.">
        <title>Complete genome sequence of Deinococcus maricopensis type strain (LB-34).</title>
        <authorList>
            <person name="Pukall R."/>
            <person name="Zeytun A."/>
            <person name="Lucas S."/>
            <person name="Lapidus A."/>
            <person name="Hammon N."/>
            <person name="Deshpande S."/>
            <person name="Nolan M."/>
            <person name="Cheng J.F."/>
            <person name="Pitluck S."/>
            <person name="Liolios K."/>
            <person name="Pagani I."/>
            <person name="Mikhailova N."/>
            <person name="Ivanova N."/>
            <person name="Mavromatis K."/>
            <person name="Pati A."/>
            <person name="Tapia R."/>
            <person name="Han C."/>
            <person name="Goodwin L."/>
            <person name="Chen A."/>
            <person name="Palaniappan K."/>
            <person name="Land M."/>
            <person name="Hauser L."/>
            <person name="Chang Y.J."/>
            <person name="Jeffries C.D."/>
            <person name="Brambilla E.M."/>
            <person name="Rohde M."/>
            <person name="Goker M."/>
            <person name="Detter J.C."/>
            <person name="Woyke T."/>
            <person name="Bristow J."/>
            <person name="Eisen J.A."/>
            <person name="Markowitz V."/>
            <person name="Hugenholtz P."/>
            <person name="Kyrpides N.C."/>
            <person name="Klenk H.P."/>
        </authorList>
    </citation>
    <scope>NUCLEOTIDE SEQUENCE [LARGE SCALE GENOMIC DNA]</scope>
    <source>
        <strain evidence="5">DSM 21211 / LMG 22137 / NRRL B-23946 / LB-34</strain>
    </source>
</reference>
<dbReference type="Gene3D" id="3.60.21.10">
    <property type="match status" value="1"/>
</dbReference>
<dbReference type="GO" id="GO:0004035">
    <property type="term" value="F:alkaline phosphatase activity"/>
    <property type="evidence" value="ECO:0007669"/>
    <property type="project" value="UniProtKB-EC"/>
</dbReference>
<dbReference type="KEGG" id="dmr:Deima_0279"/>
<organism evidence="4 5">
    <name type="scientific">Deinococcus maricopensis (strain DSM 21211 / LMG 22137 / NRRL B-23946 / LB-34)</name>
    <dbReference type="NCBI Taxonomy" id="709986"/>
    <lineage>
        <taxon>Bacteria</taxon>
        <taxon>Thermotogati</taxon>
        <taxon>Deinococcota</taxon>
        <taxon>Deinococci</taxon>
        <taxon>Deinococcales</taxon>
        <taxon>Deinococcaceae</taxon>
        <taxon>Deinococcus</taxon>
    </lineage>
</organism>
<gene>
    <name evidence="4" type="ordered locus">Deima_0279</name>
</gene>
<dbReference type="PANTHER" id="PTHR22953">
    <property type="entry name" value="ACID PHOSPHATASE RELATED"/>
    <property type="match status" value="1"/>
</dbReference>
<dbReference type="Proteomes" id="UP000008635">
    <property type="component" value="Chromosome"/>
</dbReference>
<dbReference type="PANTHER" id="PTHR22953:SF153">
    <property type="entry name" value="PURPLE ACID PHOSPHATASE"/>
    <property type="match status" value="1"/>
</dbReference>
<keyword evidence="4" id="KW-0378">Hydrolase</keyword>
<dbReference type="AlphaFoldDB" id="E8U4A4"/>
<keyword evidence="1 2" id="KW-0732">Signal</keyword>
<dbReference type="InterPro" id="IPR029052">
    <property type="entry name" value="Metallo-depent_PP-like"/>
</dbReference>
<dbReference type="PROSITE" id="PS51257">
    <property type="entry name" value="PROKAR_LIPOPROTEIN"/>
    <property type="match status" value="1"/>
</dbReference>
<feature type="signal peptide" evidence="2">
    <location>
        <begin position="1"/>
        <end position="34"/>
    </location>
</feature>
<feature type="domain" description="Calcineurin-like phosphoesterase" evidence="3">
    <location>
        <begin position="53"/>
        <end position="237"/>
    </location>
</feature>
<evidence type="ECO:0000256" key="2">
    <source>
        <dbReference type="SAM" id="SignalP"/>
    </source>
</evidence>
<name>E8U4A4_DEIML</name>
<dbReference type="HOGENOM" id="CLU_039596_0_0_0"/>
<dbReference type="EMBL" id="CP002454">
    <property type="protein sequence ID" value="ADV65941.1"/>
    <property type="molecule type" value="Genomic_DNA"/>
</dbReference>
<dbReference type="InterPro" id="IPR004843">
    <property type="entry name" value="Calcineurin-like_PHP"/>
</dbReference>
<feature type="chain" id="PRO_5003232337" evidence="2">
    <location>
        <begin position="35"/>
        <end position="318"/>
    </location>
</feature>
<dbReference type="STRING" id="709986.Deima_0279"/>
<reference evidence="5" key="2">
    <citation type="submission" date="2011-01" db="EMBL/GenBank/DDBJ databases">
        <title>The complete genome of Deinococcus maricopensis DSM 21211.</title>
        <authorList>
            <consortium name="US DOE Joint Genome Institute (JGI-PGF)"/>
            <person name="Lucas S."/>
            <person name="Copeland A."/>
            <person name="Lapidus A."/>
            <person name="Goodwin L."/>
            <person name="Pitluck S."/>
            <person name="Kyrpides N."/>
            <person name="Mavromatis K."/>
            <person name="Pagani I."/>
            <person name="Ivanova N."/>
            <person name="Ovchinnikova G."/>
            <person name="Zeytun A."/>
            <person name="Detter J.C."/>
            <person name="Han C."/>
            <person name="Land M."/>
            <person name="Hauser L."/>
            <person name="Markowitz V."/>
            <person name="Cheng J.-F."/>
            <person name="Hugenholtz P."/>
            <person name="Woyke T."/>
            <person name="Wu D."/>
            <person name="Pukall R."/>
            <person name="Gehrich-Schroeter G."/>
            <person name="Brambilla E."/>
            <person name="Klenk H.-P."/>
            <person name="Eisen J.A."/>
        </authorList>
    </citation>
    <scope>NUCLEOTIDE SEQUENCE [LARGE SCALE GENOMIC DNA]</scope>
    <source>
        <strain evidence="5">DSM 21211 / LMG 22137 / NRRL B-23946 / LB-34</strain>
    </source>
</reference>
<sequence length="318" mass="33623" precursor="true">MIRSGAPGGYGQGMPHLRLLPLALLLAACVPSTALQTTPTTPSTLPTLSGPTLLAAGDIARCGLPGAARTAALIGRALHDDPDATVAALGDLAYETGSAAEFRDCYAPTWGAFLNRTRPVPGNHEYATRGAAPYYAYFGARAGDPVRGYYSYDLGSWHVIALNSNCDAVGGCRAGSAQEQWLRADLRAHPGACTLAYWHHPLFSSGWHGNNPAVRDLYRALDDAHAEIVLNGHDHHYERFAPQNHDGQPRADGVRQFVVGTGGGGLYGLRAVQPNSAARYGAGYGVLKLTLGNGAYAWQYLPEDGQTWTDAGTAPCVP</sequence>
<accession>E8U4A4</accession>
<dbReference type="GO" id="GO:0003993">
    <property type="term" value="F:acid phosphatase activity"/>
    <property type="evidence" value="ECO:0007669"/>
    <property type="project" value="InterPro"/>
</dbReference>
<keyword evidence="5" id="KW-1185">Reference proteome</keyword>
<evidence type="ECO:0000256" key="1">
    <source>
        <dbReference type="ARBA" id="ARBA00022729"/>
    </source>
</evidence>
<dbReference type="Pfam" id="PF00149">
    <property type="entry name" value="Metallophos"/>
    <property type="match status" value="1"/>
</dbReference>
<protein>
    <submittedName>
        <fullName evidence="4">Alkaline phosphatase</fullName>
        <ecNumber evidence="4">3.1.3.1</ecNumber>
    </submittedName>
</protein>
<evidence type="ECO:0000313" key="4">
    <source>
        <dbReference type="EMBL" id="ADV65941.1"/>
    </source>
</evidence>
<proteinExistence type="predicted"/>